<protein>
    <submittedName>
        <fullName evidence="2">Uncharacterized protein</fullName>
    </submittedName>
</protein>
<keyword evidence="3" id="KW-1185">Reference proteome</keyword>
<sequence length="526" mass="60152">MRMTRRRRKRAGLAKDVWAVDSPPRLTRLHRREMRLKKCRQVRLRQVSALVSMGTFCLMNLPFQRVSAADVLHPVSQAHADLREVESESRRSHMKHQLEKQKAANARACQVADMCLHQAEVHLANCQAELRVYAETSLKSRIVEEHRQRWQAECERAQEERDAAEITWTDCQVEALEIEKKLAGLSRSEGLSIRTGITYVSWSSSSGSYDGHQVILPLQADYQKDSLSVKVKSGLFAQSQDVKLNIQNITGMMDTDLEASWREEHGHRDVDYLLGLHLPTGKKMEVAEFPPAGWCEALPLSKGWGISPGLSVSRHYTPDDVLTVKGSVSWDGAYDASDDRKWGAGRIRPGQSYQQVVTYLHRGLGANYMLRFFHEAEETSRIGPYDYRPGEKSTLAFYADHYVSECDAWQAYAMTFRQYPGYYGMSAETDGRYSGNLYGLGWRHEMNPGREAFLRFEYMTMGGRCVDPVRSQVQENVRRLSGSLGWRQCLAQDVDLEGSLTCYRQEDDICGRMNGWRTDLMLQKHF</sequence>
<proteinExistence type="predicted"/>
<name>A0A173WG56_9FIRM</name>
<feature type="coiled-coil region" evidence="1">
    <location>
        <begin position="140"/>
        <end position="167"/>
    </location>
</feature>
<dbReference type="Proteomes" id="UP000095546">
    <property type="component" value="Unassembled WGS sequence"/>
</dbReference>
<gene>
    <name evidence="2" type="ORF">ERS852385_00199</name>
</gene>
<keyword evidence="1" id="KW-0175">Coiled coil</keyword>
<dbReference type="RefSeq" id="WP_148485420.1">
    <property type="nucleotide sequence ID" value="NZ_CABIWZ010000001.1"/>
</dbReference>
<evidence type="ECO:0000313" key="3">
    <source>
        <dbReference type="Proteomes" id="UP000095546"/>
    </source>
</evidence>
<dbReference type="AlphaFoldDB" id="A0A173WG56"/>
<accession>A0A173WG56</accession>
<evidence type="ECO:0000313" key="2">
    <source>
        <dbReference type="EMBL" id="CUN37447.1"/>
    </source>
</evidence>
<evidence type="ECO:0000256" key="1">
    <source>
        <dbReference type="SAM" id="Coils"/>
    </source>
</evidence>
<organism evidence="2 3">
    <name type="scientific">Mitsuokella jalaludinii</name>
    <dbReference type="NCBI Taxonomy" id="187979"/>
    <lineage>
        <taxon>Bacteria</taxon>
        <taxon>Bacillati</taxon>
        <taxon>Bacillota</taxon>
        <taxon>Negativicutes</taxon>
        <taxon>Selenomonadales</taxon>
        <taxon>Selenomonadaceae</taxon>
        <taxon>Mitsuokella</taxon>
    </lineage>
</organism>
<dbReference type="STRING" id="187979.ERS852385_00199"/>
<dbReference type="EMBL" id="CYYU01000001">
    <property type="protein sequence ID" value="CUN37447.1"/>
    <property type="molecule type" value="Genomic_DNA"/>
</dbReference>
<reference evidence="2 3" key="1">
    <citation type="submission" date="2015-09" db="EMBL/GenBank/DDBJ databases">
        <authorList>
            <consortium name="Pathogen Informatics"/>
        </authorList>
    </citation>
    <scope>NUCLEOTIDE SEQUENCE [LARGE SCALE GENOMIC DNA]</scope>
    <source>
        <strain evidence="2 3">2789STDY5608828</strain>
    </source>
</reference>